<dbReference type="AlphaFoldDB" id="A0A085ZNH6"/>
<feature type="modified residue" description="4-aspartylphosphate" evidence="1">
    <location>
        <position position="55"/>
    </location>
</feature>
<evidence type="ECO:0008006" key="6">
    <source>
        <dbReference type="Google" id="ProtNLM"/>
    </source>
</evidence>
<dbReference type="STRING" id="362418.IW19_10850"/>
<dbReference type="Gene3D" id="3.40.50.2300">
    <property type="match status" value="1"/>
</dbReference>
<dbReference type="Pfam" id="PF00072">
    <property type="entry name" value="Response_reg"/>
    <property type="match status" value="1"/>
</dbReference>
<dbReference type="InterPro" id="IPR046947">
    <property type="entry name" value="LytR-like"/>
</dbReference>
<comment type="caution">
    <text evidence="4">The sequence shown here is derived from an EMBL/GenBank/DDBJ whole genome shotgun (WGS) entry which is preliminary data.</text>
</comment>
<dbReference type="GO" id="GO:0000156">
    <property type="term" value="F:phosphorelay response regulator activity"/>
    <property type="evidence" value="ECO:0007669"/>
    <property type="project" value="InterPro"/>
</dbReference>
<evidence type="ECO:0000256" key="1">
    <source>
        <dbReference type="PROSITE-ProRule" id="PRU00169"/>
    </source>
</evidence>
<dbReference type="Gene3D" id="2.40.50.1020">
    <property type="entry name" value="LytTr DNA-binding domain"/>
    <property type="match status" value="1"/>
</dbReference>
<sequence length="255" mass="28966">MNILIIEDEPLAAKQLINFINQVVPKAIILQTLNSISQCSDWFENNMQPDLIFSDIELLDGNVFNFYDKQVISCPIIFTTAYDQFLMKAFDGNGIAYLLKPLTKELVEKAILKCTTLQTKSQPVISQDILQLLQKSLQQDTLNLYKQRFTIKTRSGIFLLPVSDIALIQADGVLLYAIDFKNKKYPLTGTLTAAEQQLNPENFFKINRGDIVSIDGIERIAPHIGDRLAVYIKGQKEFVVTSTQKTAAFRKWIDR</sequence>
<evidence type="ECO:0000313" key="4">
    <source>
        <dbReference type="EMBL" id="KFF05990.1"/>
    </source>
</evidence>
<keyword evidence="1" id="KW-0597">Phosphoprotein</keyword>
<dbReference type="InterPro" id="IPR001789">
    <property type="entry name" value="Sig_transdc_resp-reg_receiver"/>
</dbReference>
<evidence type="ECO:0000259" key="3">
    <source>
        <dbReference type="PROSITE" id="PS50930"/>
    </source>
</evidence>
<dbReference type="InterPro" id="IPR011006">
    <property type="entry name" value="CheY-like_superfamily"/>
</dbReference>
<dbReference type="GO" id="GO:0003677">
    <property type="term" value="F:DNA binding"/>
    <property type="evidence" value="ECO:0007669"/>
    <property type="project" value="InterPro"/>
</dbReference>
<dbReference type="SMART" id="SM00448">
    <property type="entry name" value="REC"/>
    <property type="match status" value="1"/>
</dbReference>
<organism evidence="4 5">
    <name type="scientific">Flavobacterium reichenbachii</name>
    <dbReference type="NCBI Taxonomy" id="362418"/>
    <lineage>
        <taxon>Bacteria</taxon>
        <taxon>Pseudomonadati</taxon>
        <taxon>Bacteroidota</taxon>
        <taxon>Flavobacteriia</taxon>
        <taxon>Flavobacteriales</taxon>
        <taxon>Flavobacteriaceae</taxon>
        <taxon>Flavobacterium</taxon>
    </lineage>
</organism>
<name>A0A085ZNH6_9FLAO</name>
<dbReference type="RefSeq" id="WP_035683941.1">
    <property type="nucleotide sequence ID" value="NZ_JPRL01000001.1"/>
</dbReference>
<dbReference type="EMBL" id="JPRL01000001">
    <property type="protein sequence ID" value="KFF05990.1"/>
    <property type="molecule type" value="Genomic_DNA"/>
</dbReference>
<accession>A0A085ZNH6</accession>
<proteinExistence type="predicted"/>
<dbReference type="Pfam" id="PF04397">
    <property type="entry name" value="LytTR"/>
    <property type="match status" value="1"/>
</dbReference>
<reference evidence="4 5" key="1">
    <citation type="submission" date="2014-07" db="EMBL/GenBank/DDBJ databases">
        <title>Genome of Flavobacterium reichenbachii LMG 25512.</title>
        <authorList>
            <person name="Stropko S.J."/>
            <person name="Pipes S.E."/>
            <person name="Newman J.D."/>
        </authorList>
    </citation>
    <scope>NUCLEOTIDE SEQUENCE [LARGE SCALE GENOMIC DNA]</scope>
    <source>
        <strain evidence="4 5">LMG 25512</strain>
    </source>
</reference>
<dbReference type="PROSITE" id="PS50930">
    <property type="entry name" value="HTH_LYTTR"/>
    <property type="match status" value="1"/>
</dbReference>
<dbReference type="OrthoDB" id="2168082at2"/>
<dbReference type="PANTHER" id="PTHR37299">
    <property type="entry name" value="TRANSCRIPTIONAL REGULATOR-RELATED"/>
    <property type="match status" value="1"/>
</dbReference>
<dbReference type="SUPFAM" id="SSF52172">
    <property type="entry name" value="CheY-like"/>
    <property type="match status" value="1"/>
</dbReference>
<dbReference type="PROSITE" id="PS50110">
    <property type="entry name" value="RESPONSE_REGULATORY"/>
    <property type="match status" value="1"/>
</dbReference>
<dbReference type="InterPro" id="IPR007492">
    <property type="entry name" value="LytTR_DNA-bd_dom"/>
</dbReference>
<dbReference type="Proteomes" id="UP000028715">
    <property type="component" value="Unassembled WGS sequence"/>
</dbReference>
<dbReference type="eggNOG" id="COG3279">
    <property type="taxonomic scope" value="Bacteria"/>
</dbReference>
<evidence type="ECO:0000313" key="5">
    <source>
        <dbReference type="Proteomes" id="UP000028715"/>
    </source>
</evidence>
<dbReference type="SMART" id="SM00850">
    <property type="entry name" value="LytTR"/>
    <property type="match status" value="1"/>
</dbReference>
<protein>
    <recommendedName>
        <fullName evidence="6">LytTR family transcriptional regulator</fullName>
    </recommendedName>
</protein>
<feature type="domain" description="Response regulatory" evidence="2">
    <location>
        <begin position="2"/>
        <end position="115"/>
    </location>
</feature>
<gene>
    <name evidence="4" type="ORF">IW19_10850</name>
</gene>
<evidence type="ECO:0000259" key="2">
    <source>
        <dbReference type="PROSITE" id="PS50110"/>
    </source>
</evidence>
<feature type="domain" description="HTH LytTR-type" evidence="3">
    <location>
        <begin position="149"/>
        <end position="255"/>
    </location>
</feature>
<dbReference type="PANTHER" id="PTHR37299:SF1">
    <property type="entry name" value="STAGE 0 SPORULATION PROTEIN A HOMOLOG"/>
    <property type="match status" value="1"/>
</dbReference>
<keyword evidence="5" id="KW-1185">Reference proteome</keyword>